<comment type="caution">
    <text evidence="3">The sequence shown here is derived from an EMBL/GenBank/DDBJ whole genome shotgun (WGS) entry which is preliminary data.</text>
</comment>
<evidence type="ECO:0000259" key="1">
    <source>
        <dbReference type="Pfam" id="PF00534"/>
    </source>
</evidence>
<accession>A0A4Q7LW15</accession>
<dbReference type="SUPFAM" id="SSF53756">
    <property type="entry name" value="UDP-Glycosyltransferase/glycogen phosphorylase"/>
    <property type="match status" value="1"/>
</dbReference>
<dbReference type="Pfam" id="PF13439">
    <property type="entry name" value="Glyco_transf_4"/>
    <property type="match status" value="1"/>
</dbReference>
<protein>
    <submittedName>
        <fullName evidence="3">Glycosyltransferase involved in cell wall biosynthesis</fullName>
    </submittedName>
</protein>
<organism evidence="3 4">
    <name type="scientific">Sphaerotilus mobilis</name>
    <dbReference type="NCBI Taxonomy" id="47994"/>
    <lineage>
        <taxon>Bacteria</taxon>
        <taxon>Pseudomonadati</taxon>
        <taxon>Pseudomonadota</taxon>
        <taxon>Betaproteobacteria</taxon>
        <taxon>Burkholderiales</taxon>
        <taxon>Sphaerotilaceae</taxon>
        <taxon>Sphaerotilus</taxon>
    </lineage>
</organism>
<gene>
    <name evidence="3" type="ORF">EV685_0479</name>
</gene>
<dbReference type="PANTHER" id="PTHR12526">
    <property type="entry name" value="GLYCOSYLTRANSFERASE"/>
    <property type="match status" value="1"/>
</dbReference>
<dbReference type="InterPro" id="IPR001296">
    <property type="entry name" value="Glyco_trans_1"/>
</dbReference>
<dbReference type="CDD" id="cd03801">
    <property type="entry name" value="GT4_PimA-like"/>
    <property type="match status" value="1"/>
</dbReference>
<feature type="domain" description="Glycosyltransferase subfamily 4-like N-terminal" evidence="2">
    <location>
        <begin position="41"/>
        <end position="199"/>
    </location>
</feature>
<evidence type="ECO:0000313" key="4">
    <source>
        <dbReference type="Proteomes" id="UP000293433"/>
    </source>
</evidence>
<evidence type="ECO:0000259" key="2">
    <source>
        <dbReference type="Pfam" id="PF13439"/>
    </source>
</evidence>
<proteinExistence type="predicted"/>
<dbReference type="AlphaFoldDB" id="A0A4Q7LW15"/>
<dbReference type="Proteomes" id="UP000293433">
    <property type="component" value="Unassembled WGS sequence"/>
</dbReference>
<dbReference type="PANTHER" id="PTHR12526:SF630">
    <property type="entry name" value="GLYCOSYLTRANSFERASE"/>
    <property type="match status" value="1"/>
</dbReference>
<evidence type="ECO:0000313" key="3">
    <source>
        <dbReference type="EMBL" id="RZS58198.1"/>
    </source>
</evidence>
<dbReference type="EMBL" id="SGWV01000007">
    <property type="protein sequence ID" value="RZS58198.1"/>
    <property type="molecule type" value="Genomic_DNA"/>
</dbReference>
<reference evidence="3 4" key="1">
    <citation type="submission" date="2019-02" db="EMBL/GenBank/DDBJ databases">
        <title>Genomic Encyclopedia of Type Strains, Phase IV (KMG-IV): sequencing the most valuable type-strain genomes for metagenomic binning, comparative biology and taxonomic classification.</title>
        <authorList>
            <person name="Goeker M."/>
        </authorList>
    </citation>
    <scope>NUCLEOTIDE SEQUENCE [LARGE SCALE GENOMIC DNA]</scope>
    <source>
        <strain evidence="3 4">DSM 10617</strain>
    </source>
</reference>
<dbReference type="OrthoDB" id="433681at2"/>
<feature type="domain" description="Glycosyl transferase family 1" evidence="1">
    <location>
        <begin position="211"/>
        <end position="368"/>
    </location>
</feature>
<dbReference type="GO" id="GO:0016757">
    <property type="term" value="F:glycosyltransferase activity"/>
    <property type="evidence" value="ECO:0007669"/>
    <property type="project" value="InterPro"/>
</dbReference>
<dbReference type="Pfam" id="PF00534">
    <property type="entry name" value="Glycos_transf_1"/>
    <property type="match status" value="1"/>
</dbReference>
<dbReference type="RefSeq" id="WP_130480362.1">
    <property type="nucleotide sequence ID" value="NZ_SGWV01000007.1"/>
</dbReference>
<sequence>MHIAIVGPIAGEDVREYLGGGVERLPIGYLGAPLTGIMIGELLRLGNSVTAITTDSALSLSDSPVQLLGERFKLIVCPARPRAWRNNGKYPGRALDLFSFERRQVANQLKVAAPDIVHAHWTYEFALAALASTTPHLITCHDAPGVVLRFTRSPYRALRYLMARRVFRHGREFSTVSDYMARELAPALGYYPCVIPNPIAPYVMMRGGVRAHPETRRVAVVCNGWDRRKNPEIALRAFAKYRSTEPLAQLHMFGASFGVGEYAEKWAKKNGLADNVHFLGRLPHRELINVLSGMDVLLHTSLEESFGVVIAEAMALGLPVVAGDKSGAVPWVMGADAAGCISTGVLVNVLSIDAVSGGLKKAFDERYSMRSASAVSRARNTFAPHAVAQAYISRYRNILKISDDGSPSQPATPQELSL</sequence>
<name>A0A4Q7LW15_9BURK</name>
<keyword evidence="3" id="KW-0808">Transferase</keyword>
<dbReference type="Gene3D" id="3.40.50.2000">
    <property type="entry name" value="Glycogen Phosphorylase B"/>
    <property type="match status" value="2"/>
</dbReference>
<keyword evidence="4" id="KW-1185">Reference proteome</keyword>
<dbReference type="InterPro" id="IPR028098">
    <property type="entry name" value="Glyco_trans_4-like_N"/>
</dbReference>